<organism evidence="1 2">
    <name type="scientific">Rhamnella rubrinervis</name>
    <dbReference type="NCBI Taxonomy" id="2594499"/>
    <lineage>
        <taxon>Eukaryota</taxon>
        <taxon>Viridiplantae</taxon>
        <taxon>Streptophyta</taxon>
        <taxon>Embryophyta</taxon>
        <taxon>Tracheophyta</taxon>
        <taxon>Spermatophyta</taxon>
        <taxon>Magnoliopsida</taxon>
        <taxon>eudicotyledons</taxon>
        <taxon>Gunneridae</taxon>
        <taxon>Pentapetalae</taxon>
        <taxon>rosids</taxon>
        <taxon>fabids</taxon>
        <taxon>Rosales</taxon>
        <taxon>Rhamnaceae</taxon>
        <taxon>rhamnoid group</taxon>
        <taxon>Rhamneae</taxon>
        <taxon>Rhamnella</taxon>
    </lineage>
</organism>
<dbReference type="AlphaFoldDB" id="A0A8K0H1R2"/>
<evidence type="ECO:0000313" key="2">
    <source>
        <dbReference type="Proteomes" id="UP000796880"/>
    </source>
</evidence>
<proteinExistence type="predicted"/>
<keyword evidence="2" id="KW-1185">Reference proteome</keyword>
<comment type="caution">
    <text evidence="1">The sequence shown here is derived from an EMBL/GenBank/DDBJ whole genome shotgun (WGS) entry which is preliminary data.</text>
</comment>
<gene>
    <name evidence="1" type="ORF">FNV43_RR13738</name>
</gene>
<dbReference type="Proteomes" id="UP000796880">
    <property type="component" value="Unassembled WGS sequence"/>
</dbReference>
<name>A0A8K0H1R2_9ROSA</name>
<protein>
    <submittedName>
        <fullName evidence="1">Uncharacterized protein</fullName>
    </submittedName>
</protein>
<accession>A0A8K0H1R2</accession>
<reference evidence="1" key="1">
    <citation type="submission" date="2020-03" db="EMBL/GenBank/DDBJ databases">
        <title>A high-quality chromosome-level genome assembly of a woody plant with both climbing and erect habits, Rhamnella rubrinervis.</title>
        <authorList>
            <person name="Lu Z."/>
            <person name="Yang Y."/>
            <person name="Zhu X."/>
            <person name="Sun Y."/>
        </authorList>
    </citation>
    <scope>NUCLEOTIDE SEQUENCE</scope>
    <source>
        <strain evidence="1">BYM</strain>
        <tissue evidence="1">Leaf</tissue>
    </source>
</reference>
<dbReference type="EMBL" id="VOIH02000006">
    <property type="protein sequence ID" value="KAF3444048.1"/>
    <property type="molecule type" value="Genomic_DNA"/>
</dbReference>
<evidence type="ECO:0000313" key="1">
    <source>
        <dbReference type="EMBL" id="KAF3444048.1"/>
    </source>
</evidence>
<sequence length="82" mass="9402">MKEITNLDFDWDPGVNPMLVIEIDAINSEPLQAAFASLPHILRIAARAGGIGWRRWQAPPEMWRRGYKEGKRGLRVGRKYRG</sequence>